<keyword evidence="1" id="KW-0812">Transmembrane</keyword>
<keyword evidence="1" id="KW-0472">Membrane</keyword>
<name>A0A4Y2E3H5_ARAVE</name>
<evidence type="ECO:0000313" key="3">
    <source>
        <dbReference type="Proteomes" id="UP000499080"/>
    </source>
</evidence>
<organism evidence="2 3">
    <name type="scientific">Araneus ventricosus</name>
    <name type="common">Orbweaver spider</name>
    <name type="synonym">Epeira ventricosa</name>
    <dbReference type="NCBI Taxonomy" id="182803"/>
    <lineage>
        <taxon>Eukaryota</taxon>
        <taxon>Metazoa</taxon>
        <taxon>Ecdysozoa</taxon>
        <taxon>Arthropoda</taxon>
        <taxon>Chelicerata</taxon>
        <taxon>Arachnida</taxon>
        <taxon>Araneae</taxon>
        <taxon>Araneomorphae</taxon>
        <taxon>Entelegynae</taxon>
        <taxon>Araneoidea</taxon>
        <taxon>Araneidae</taxon>
        <taxon>Araneus</taxon>
    </lineage>
</organism>
<evidence type="ECO:0000256" key="1">
    <source>
        <dbReference type="SAM" id="Phobius"/>
    </source>
</evidence>
<gene>
    <name evidence="2" type="ORF">AVEN_117400_1</name>
</gene>
<keyword evidence="3" id="KW-1185">Reference proteome</keyword>
<dbReference type="EMBL" id="BGPR01000501">
    <property type="protein sequence ID" value="GBM23652.1"/>
    <property type="molecule type" value="Genomic_DNA"/>
</dbReference>
<protein>
    <submittedName>
        <fullName evidence="2">Uncharacterized protein</fullName>
    </submittedName>
</protein>
<dbReference type="AlphaFoldDB" id="A0A4Y2E3H5"/>
<reference evidence="2 3" key="1">
    <citation type="journal article" date="2019" name="Sci. Rep.">
        <title>Orb-weaving spider Araneus ventricosus genome elucidates the spidroin gene catalogue.</title>
        <authorList>
            <person name="Kono N."/>
            <person name="Nakamura H."/>
            <person name="Ohtoshi R."/>
            <person name="Moran D.A.P."/>
            <person name="Shinohara A."/>
            <person name="Yoshida Y."/>
            <person name="Fujiwara M."/>
            <person name="Mori M."/>
            <person name="Tomita M."/>
            <person name="Arakawa K."/>
        </authorList>
    </citation>
    <scope>NUCLEOTIDE SEQUENCE [LARGE SCALE GENOMIC DNA]</scope>
</reference>
<keyword evidence="1" id="KW-1133">Transmembrane helix</keyword>
<evidence type="ECO:0000313" key="2">
    <source>
        <dbReference type="EMBL" id="GBM23652.1"/>
    </source>
</evidence>
<accession>A0A4Y2E3H5</accession>
<comment type="caution">
    <text evidence="2">The sequence shown here is derived from an EMBL/GenBank/DDBJ whole genome shotgun (WGS) entry which is preliminary data.</text>
</comment>
<feature type="transmembrane region" description="Helical" evidence="1">
    <location>
        <begin position="63"/>
        <end position="82"/>
    </location>
</feature>
<proteinExistence type="predicted"/>
<dbReference type="Proteomes" id="UP000499080">
    <property type="component" value="Unassembled WGS sequence"/>
</dbReference>
<sequence length="96" mass="10746">MSPLDVQLVGIHPPQYSWQEINCFRNANLYWAVAFATGLCEGTVRPFFGNDKSRCFAADVSDGWTVAFLPVCASFVLLPVVFDTLKKKLLLLLIYS</sequence>